<keyword evidence="3 8" id="KW-1133">Transmembrane helix</keyword>
<reference evidence="9" key="1">
    <citation type="submission" date="2018-05" db="EMBL/GenBank/DDBJ databases">
        <authorList>
            <person name="Lanie J.A."/>
            <person name="Ng W.-L."/>
            <person name="Kazmierczak K.M."/>
            <person name="Andrzejewski T.M."/>
            <person name="Davidsen T.M."/>
            <person name="Wayne K.J."/>
            <person name="Tettelin H."/>
            <person name="Glass J.I."/>
            <person name="Rusch D."/>
            <person name="Podicherti R."/>
            <person name="Tsui H.-C.T."/>
            <person name="Winkler M.E."/>
        </authorList>
    </citation>
    <scope>NUCLEOTIDE SEQUENCE</scope>
</reference>
<dbReference type="Pfam" id="PF02618">
    <property type="entry name" value="YceG"/>
    <property type="match status" value="1"/>
</dbReference>
<dbReference type="CDD" id="cd08010">
    <property type="entry name" value="MltG_like"/>
    <property type="match status" value="1"/>
</dbReference>
<dbReference type="HAMAP" id="MF_02065">
    <property type="entry name" value="MltG"/>
    <property type="match status" value="1"/>
</dbReference>
<dbReference type="PANTHER" id="PTHR30518:SF2">
    <property type="entry name" value="ENDOLYTIC MUREIN TRANSGLYCOSYLASE"/>
    <property type="match status" value="1"/>
</dbReference>
<evidence type="ECO:0000256" key="1">
    <source>
        <dbReference type="ARBA" id="ARBA00022475"/>
    </source>
</evidence>
<evidence type="ECO:0000256" key="6">
    <source>
        <dbReference type="ARBA" id="ARBA00023316"/>
    </source>
</evidence>
<proteinExistence type="inferred from homology"/>
<gene>
    <name evidence="9" type="ORF">METZ01_LOCUS26863</name>
</gene>
<dbReference type="PANTHER" id="PTHR30518">
    <property type="entry name" value="ENDOLYTIC MUREIN TRANSGLYCOSYLASE"/>
    <property type="match status" value="1"/>
</dbReference>
<dbReference type="Gene3D" id="3.30.160.60">
    <property type="entry name" value="Classic Zinc Finger"/>
    <property type="match status" value="1"/>
</dbReference>
<dbReference type="NCBIfam" id="TIGR00247">
    <property type="entry name" value="endolytic transglycosylase MltG"/>
    <property type="match status" value="1"/>
</dbReference>
<evidence type="ECO:0000256" key="3">
    <source>
        <dbReference type="ARBA" id="ARBA00022989"/>
    </source>
</evidence>
<feature type="transmembrane region" description="Helical" evidence="8">
    <location>
        <begin position="12"/>
        <end position="32"/>
    </location>
</feature>
<feature type="region of interest" description="Disordered" evidence="7">
    <location>
        <begin position="318"/>
        <end position="343"/>
    </location>
</feature>
<organism evidence="9">
    <name type="scientific">marine metagenome</name>
    <dbReference type="NCBI Taxonomy" id="408172"/>
    <lineage>
        <taxon>unclassified sequences</taxon>
        <taxon>metagenomes</taxon>
        <taxon>ecological metagenomes</taxon>
    </lineage>
</organism>
<dbReference type="GO" id="GO:0071555">
    <property type="term" value="P:cell wall organization"/>
    <property type="evidence" value="ECO:0007669"/>
    <property type="project" value="UniProtKB-KW"/>
</dbReference>
<keyword evidence="5" id="KW-0456">Lyase</keyword>
<feature type="compositionally biased region" description="Basic residues" evidence="7">
    <location>
        <begin position="324"/>
        <end position="343"/>
    </location>
</feature>
<keyword evidence="2 8" id="KW-0812">Transmembrane</keyword>
<sequence length="343" mass="39124">MDTLDKGKTHFLYGAVVFFSMVFTSVALILFWPQQNSGKVAKVTVKSGISLLQLAQQMKNNKLITNTSTFMWAAQLMGKERKIPTGTFHLQDATNNYAIIQQLVHGSPELEKITFLEGWTVRQFANHLAEKLDLEAEEIEGLANRDAFLRKHQINSSSAEGYLFPDTYLLSEHTDPESVLNILVNESRKFWTKAREYRATALGLTKHEIVTLASIIEGEAIYDDERPVISAVYHNRLESGMKLQADPTIQYIIDDGPRRLLTRDLRIKSPYNTYLHEGLPPGPINSPGKKSLLAALYPEENEYLFFVAKGDGYHTFSKTEKEHNRAKKKLQKLRKALKRNRRK</sequence>
<keyword evidence="6" id="KW-0961">Cell wall biogenesis/degradation</keyword>
<dbReference type="AlphaFoldDB" id="A0A381Q6K9"/>
<dbReference type="GO" id="GO:0016829">
    <property type="term" value="F:lyase activity"/>
    <property type="evidence" value="ECO:0007669"/>
    <property type="project" value="UniProtKB-KW"/>
</dbReference>
<evidence type="ECO:0000256" key="5">
    <source>
        <dbReference type="ARBA" id="ARBA00023239"/>
    </source>
</evidence>
<name>A0A381Q6K9_9ZZZZ</name>
<protein>
    <recommendedName>
        <fullName evidence="10">Endolytic murein transglycosylase</fullName>
    </recommendedName>
</protein>
<evidence type="ECO:0008006" key="10">
    <source>
        <dbReference type="Google" id="ProtNLM"/>
    </source>
</evidence>
<evidence type="ECO:0000256" key="2">
    <source>
        <dbReference type="ARBA" id="ARBA00022692"/>
    </source>
</evidence>
<dbReference type="InterPro" id="IPR003770">
    <property type="entry name" value="MLTG-like"/>
</dbReference>
<dbReference type="Gene3D" id="3.30.1490.480">
    <property type="entry name" value="Endolytic murein transglycosylase"/>
    <property type="match status" value="1"/>
</dbReference>
<evidence type="ECO:0000313" key="9">
    <source>
        <dbReference type="EMBL" id="SUZ74009.1"/>
    </source>
</evidence>
<evidence type="ECO:0000256" key="7">
    <source>
        <dbReference type="SAM" id="MobiDB-lite"/>
    </source>
</evidence>
<accession>A0A381Q6K9</accession>
<dbReference type="EMBL" id="UINC01001197">
    <property type="protein sequence ID" value="SUZ74009.1"/>
    <property type="molecule type" value="Genomic_DNA"/>
</dbReference>
<evidence type="ECO:0000256" key="4">
    <source>
        <dbReference type="ARBA" id="ARBA00023136"/>
    </source>
</evidence>
<keyword evidence="4 8" id="KW-0472">Membrane</keyword>
<keyword evidence="1" id="KW-1003">Cell membrane</keyword>
<evidence type="ECO:0000256" key="8">
    <source>
        <dbReference type="SAM" id="Phobius"/>
    </source>
</evidence>